<dbReference type="InterPro" id="IPR017900">
    <property type="entry name" value="4Fe4S_Fe_S_CS"/>
</dbReference>
<dbReference type="Pfam" id="PF01656">
    <property type="entry name" value="CbiA"/>
    <property type="match status" value="1"/>
</dbReference>
<comment type="caution">
    <text evidence="2">The sequence shown here is derived from an EMBL/GenBank/DDBJ whole genome shotgun (WGS) entry which is preliminary data.</text>
</comment>
<dbReference type="InterPro" id="IPR002586">
    <property type="entry name" value="CobQ/CobB/MinD/ParA_Nub-bd_dom"/>
</dbReference>
<dbReference type="InterPro" id="IPR027417">
    <property type="entry name" value="P-loop_NTPase"/>
</dbReference>
<dbReference type="PANTHER" id="PTHR43534:SF1">
    <property type="entry name" value="4FE-4S CLUSTER CONTAINING PARA FAMILY ATPASE PROTEIN"/>
    <property type="match status" value="1"/>
</dbReference>
<feature type="domain" description="4Fe-4S ferredoxin-type" evidence="1">
    <location>
        <begin position="66"/>
        <end position="91"/>
    </location>
</feature>
<dbReference type="InterPro" id="IPR017896">
    <property type="entry name" value="4Fe4S_Fe-S-bd"/>
</dbReference>
<gene>
    <name evidence="2" type="ORF">S01H1_24820</name>
</gene>
<dbReference type="PANTHER" id="PTHR43534">
    <property type="entry name" value="MIND SUPERFAMILY P-LOOP ATPASE CONTAINING AN INSERTED FERREDOXIN DOMAIN"/>
    <property type="match status" value="1"/>
</dbReference>
<dbReference type="CDD" id="cd03110">
    <property type="entry name" value="SIMIBI_bact_arch"/>
    <property type="match status" value="1"/>
</dbReference>
<organism evidence="2">
    <name type="scientific">marine sediment metagenome</name>
    <dbReference type="NCBI Taxonomy" id="412755"/>
    <lineage>
        <taxon>unclassified sequences</taxon>
        <taxon>metagenomes</taxon>
        <taxon>ecological metagenomes</taxon>
    </lineage>
</organism>
<dbReference type="Pfam" id="PF00037">
    <property type="entry name" value="Fer4"/>
    <property type="match status" value="2"/>
</dbReference>
<dbReference type="EMBL" id="BARS01014949">
    <property type="protein sequence ID" value="GAF98341.1"/>
    <property type="molecule type" value="Genomic_DNA"/>
</dbReference>
<feature type="non-terminal residue" evidence="2">
    <location>
        <position position="290"/>
    </location>
</feature>
<evidence type="ECO:0000313" key="2">
    <source>
        <dbReference type="EMBL" id="GAF98341.1"/>
    </source>
</evidence>
<dbReference type="AlphaFoldDB" id="X0UG90"/>
<dbReference type="Gene3D" id="3.40.50.300">
    <property type="entry name" value="P-loop containing nucleotide triphosphate hydrolases"/>
    <property type="match status" value="1"/>
</dbReference>
<dbReference type="PROSITE" id="PS51379">
    <property type="entry name" value="4FE4S_FER_2"/>
    <property type="match status" value="2"/>
</dbReference>
<dbReference type="PROSITE" id="PS00198">
    <property type="entry name" value="4FE4S_FER_1"/>
    <property type="match status" value="1"/>
</dbReference>
<dbReference type="SUPFAM" id="SSF52540">
    <property type="entry name" value="P-loop containing nucleoside triphosphate hydrolases"/>
    <property type="match status" value="1"/>
</dbReference>
<protein>
    <recommendedName>
        <fullName evidence="1">4Fe-4S ferredoxin-type domain-containing protein</fullName>
    </recommendedName>
</protein>
<name>X0UG90_9ZZZZ</name>
<proteinExistence type="predicted"/>
<accession>X0UG90</accession>
<dbReference type="Gene3D" id="3.30.70.20">
    <property type="match status" value="1"/>
</dbReference>
<feature type="non-terminal residue" evidence="2">
    <location>
        <position position="1"/>
    </location>
</feature>
<feature type="domain" description="4Fe-4S ferredoxin-type" evidence="1">
    <location>
        <begin position="92"/>
        <end position="121"/>
    </location>
</feature>
<sequence>IMQEKANLKELIVISGKGGTGKTSLLGAFASLAKDKALCDADVDAADLYLILEPEIKERQDFQEGHKAIINLDKCTECGLCRELCRFNAISPDFTVDPIDCEGCGVCVYFCPEDAIDFPIKTCGELFISETRCGPMVHARLGIAEDNSGKLVTLTRKHAKELAEKRNLNLILTDGPPGLACPVIASIAGATGVLIVTEPSLSGHHDMDRVVELANHFQIPAYVCTNKFDLNPKMTETIEDYARDKGLPIMGRIPFDPIFTKAMVQKQTIIEYDGSSEAAKAVKEIWEKGR</sequence>
<reference evidence="2" key="1">
    <citation type="journal article" date="2014" name="Front. Microbiol.">
        <title>High frequency of phylogenetically diverse reductive dehalogenase-homologous genes in deep subseafloor sedimentary metagenomes.</title>
        <authorList>
            <person name="Kawai M."/>
            <person name="Futagami T."/>
            <person name="Toyoda A."/>
            <person name="Takaki Y."/>
            <person name="Nishi S."/>
            <person name="Hori S."/>
            <person name="Arai W."/>
            <person name="Tsubouchi T."/>
            <person name="Morono Y."/>
            <person name="Uchiyama I."/>
            <person name="Ito T."/>
            <person name="Fujiyama A."/>
            <person name="Inagaki F."/>
            <person name="Takami H."/>
        </authorList>
    </citation>
    <scope>NUCLEOTIDE SEQUENCE</scope>
    <source>
        <strain evidence="2">Expedition CK06-06</strain>
    </source>
</reference>
<evidence type="ECO:0000259" key="1">
    <source>
        <dbReference type="PROSITE" id="PS51379"/>
    </source>
</evidence>